<evidence type="ECO:0000313" key="4">
    <source>
        <dbReference type="Proteomes" id="UP000247569"/>
    </source>
</evidence>
<keyword evidence="4" id="KW-1185">Reference proteome</keyword>
<accession>A0A318KHG6</accession>
<evidence type="ECO:0000259" key="1">
    <source>
        <dbReference type="Pfam" id="PF07905"/>
    </source>
</evidence>
<evidence type="ECO:0000259" key="2">
    <source>
        <dbReference type="Pfam" id="PF13556"/>
    </source>
</evidence>
<proteinExistence type="predicted"/>
<name>A0A318KHG6_9NOCA</name>
<gene>
    <name evidence="3" type="ORF">DFR70_1011047</name>
</gene>
<dbReference type="EMBL" id="QJKF01000001">
    <property type="protein sequence ID" value="PXX71613.1"/>
    <property type="molecule type" value="Genomic_DNA"/>
</dbReference>
<reference evidence="3 4" key="1">
    <citation type="submission" date="2018-05" db="EMBL/GenBank/DDBJ databases">
        <title>Genomic Encyclopedia of Type Strains, Phase IV (KMG-IV): sequencing the most valuable type-strain genomes for metagenomic binning, comparative biology and taxonomic classification.</title>
        <authorList>
            <person name="Goeker M."/>
        </authorList>
    </citation>
    <scope>NUCLEOTIDE SEQUENCE [LARGE SCALE GENOMIC DNA]</scope>
    <source>
        <strain evidence="3 4">DSM 44704</strain>
    </source>
</reference>
<organism evidence="3 4">
    <name type="scientific">Nocardia tenerifensis</name>
    <dbReference type="NCBI Taxonomy" id="228006"/>
    <lineage>
        <taxon>Bacteria</taxon>
        <taxon>Bacillati</taxon>
        <taxon>Actinomycetota</taxon>
        <taxon>Actinomycetes</taxon>
        <taxon>Mycobacteriales</taxon>
        <taxon>Nocardiaceae</taxon>
        <taxon>Nocardia</taxon>
    </lineage>
</organism>
<dbReference type="InterPro" id="IPR051448">
    <property type="entry name" value="CdaR-like_regulators"/>
</dbReference>
<dbReference type="InterPro" id="IPR025736">
    <property type="entry name" value="PucR_C-HTH_dom"/>
</dbReference>
<feature type="domain" description="PucR C-terminal helix-turn-helix" evidence="2">
    <location>
        <begin position="458"/>
        <end position="515"/>
    </location>
</feature>
<feature type="domain" description="Purine catabolism PurC-like" evidence="1">
    <location>
        <begin position="29"/>
        <end position="139"/>
    </location>
</feature>
<dbReference type="Pfam" id="PF07905">
    <property type="entry name" value="PucR"/>
    <property type="match status" value="1"/>
</dbReference>
<dbReference type="PANTHER" id="PTHR33744">
    <property type="entry name" value="CARBOHYDRATE DIACID REGULATOR"/>
    <property type="match status" value="1"/>
</dbReference>
<dbReference type="Pfam" id="PF13556">
    <property type="entry name" value="HTH_30"/>
    <property type="match status" value="1"/>
</dbReference>
<dbReference type="PANTHER" id="PTHR33744:SF17">
    <property type="entry name" value="CONSERVED PROTEIN"/>
    <property type="match status" value="1"/>
</dbReference>
<protein>
    <submittedName>
        <fullName evidence="3">Sugar diacid utilization regulator</fullName>
    </submittedName>
</protein>
<dbReference type="Proteomes" id="UP000247569">
    <property type="component" value="Unassembled WGS sequence"/>
</dbReference>
<dbReference type="Gene3D" id="1.10.10.2840">
    <property type="entry name" value="PucR C-terminal helix-turn-helix domain"/>
    <property type="match status" value="1"/>
</dbReference>
<dbReference type="AlphaFoldDB" id="A0A318KHG6"/>
<dbReference type="InterPro" id="IPR042070">
    <property type="entry name" value="PucR_C-HTH_sf"/>
</dbReference>
<comment type="caution">
    <text evidence="3">The sequence shown here is derived from an EMBL/GenBank/DDBJ whole genome shotgun (WGS) entry which is preliminary data.</text>
</comment>
<dbReference type="InterPro" id="IPR012914">
    <property type="entry name" value="PucR_dom"/>
</dbReference>
<evidence type="ECO:0000313" key="3">
    <source>
        <dbReference type="EMBL" id="PXX71613.1"/>
    </source>
</evidence>
<sequence length="517" mass="56073">MPEPVRAVSGYVAAYFGYRETVRLRSLLTIAELGFELLCGAENQDRFVRWVITTDLLDPGRYLSGGELVLTGLHWRHGAADSEAFVSALAGAGVAGVVAGQARYGGVPQDVVEACRRHRMPLFTVPVNVSFSVVTEHINRGFAIGRAADLSAALHRNRELVADGGLGSVLALLERDFGLRCWVMTSTGRLVAGSGTPPAAALDTFLRARNLPVVLRDAVPYTVFAVDGPRFARAADWLLIFEGDRAEWPEERRAIVADLAAVVSLERARPDDERRVEVRLARELVEQIAGGARGSETAVRLDLTGLGTADSYLAVAATIDLDALRPRELRGLLREILHGTPCAVGSVDSEAIALLPADADPVGNIRRTVATLTPGLHGSRLAVGVSAAVEQADLRIAVEQARVACRSAVTGPNSVVAHEDLTARTLLLASVPDDVRLLFQVRLLHPLRAYDRLNRTDLVHTLEKFLEVSGAWTRCAELLHIHVGTLRNRIQRIEELTGRDLSRLEDRANFVLALALR</sequence>